<evidence type="ECO:0000313" key="1">
    <source>
        <dbReference type="EMBL" id="CAH1208682.1"/>
    </source>
</evidence>
<reference evidence="1" key="1">
    <citation type="submission" date="2022-01" db="EMBL/GenBank/DDBJ databases">
        <authorList>
            <person name="Criscuolo A."/>
        </authorList>
    </citation>
    <scope>NUCLEOTIDE SEQUENCE</scope>
    <source>
        <strain evidence="1">CIP111892</strain>
    </source>
</reference>
<proteinExistence type="predicted"/>
<dbReference type="RefSeq" id="WP_236334692.1">
    <property type="nucleotide sequence ID" value="NZ_CAKMMG010000003.1"/>
</dbReference>
<dbReference type="Gene3D" id="3.60.40.10">
    <property type="entry name" value="PPM-type phosphatase domain"/>
    <property type="match status" value="1"/>
</dbReference>
<comment type="caution">
    <text evidence="1">The sequence shown here is derived from an EMBL/GenBank/DDBJ whole genome shotgun (WGS) entry which is preliminary data.</text>
</comment>
<gene>
    <name evidence="1" type="ORF">PAECIP111892_03158</name>
</gene>
<organism evidence="1 2">
    <name type="scientific">Paenibacillus auburnensis</name>
    <dbReference type="NCBI Taxonomy" id="2905649"/>
    <lineage>
        <taxon>Bacteria</taxon>
        <taxon>Bacillati</taxon>
        <taxon>Bacillota</taxon>
        <taxon>Bacilli</taxon>
        <taxon>Bacillales</taxon>
        <taxon>Paenibacillaceae</taxon>
        <taxon>Paenibacillus</taxon>
    </lineage>
</organism>
<keyword evidence="2" id="KW-1185">Reference proteome</keyword>
<dbReference type="Proteomes" id="UP000838324">
    <property type="component" value="Unassembled WGS sequence"/>
</dbReference>
<accession>A0ABM9CC56</accession>
<dbReference type="SUPFAM" id="SSF81606">
    <property type="entry name" value="PP2C-like"/>
    <property type="match status" value="1"/>
</dbReference>
<evidence type="ECO:0000313" key="2">
    <source>
        <dbReference type="Proteomes" id="UP000838324"/>
    </source>
</evidence>
<protein>
    <recommendedName>
        <fullName evidence="3">Protein phosphatase 2C domain-containing protein</fullName>
    </recommendedName>
</protein>
<name>A0ABM9CC56_9BACL</name>
<dbReference type="EMBL" id="CAKMMG010000003">
    <property type="protein sequence ID" value="CAH1208682.1"/>
    <property type="molecule type" value="Genomic_DNA"/>
</dbReference>
<evidence type="ECO:0008006" key="3">
    <source>
        <dbReference type="Google" id="ProtNLM"/>
    </source>
</evidence>
<dbReference type="InterPro" id="IPR036457">
    <property type="entry name" value="PPM-type-like_dom_sf"/>
</dbReference>
<sequence length="279" mass="31458">MGQRTRKGEFSWVGSGEKYLDHLKPGTFENMVIGRYGGNSLAGADKNEDGLFILIGPGGTWEFSMLLDAHNTAESAELLIRTVKHISSEIEQCLSRPIHVAFKDLETLLLTTLGSDDFRSQCKEVTGETACLICVRKENYLWWFSVGDNSVYLLHPELAARGQYLLNQRNYYEWIGYVNTFDQPVACFSSGVRELRKGRNVIVMTTDGLLEYGRLEQGRQTFEDPGKLYQAFYNEKNLQSCVEAAILEVHEAQGRDSATVIAWSYYNEHAAVMPSDANK</sequence>